<dbReference type="EnsemblMetazoa" id="PPA44657.1">
    <property type="protein sequence ID" value="PPA44657.1"/>
    <property type="gene ID" value="WBGene00283026"/>
</dbReference>
<keyword evidence="2" id="KW-1185">Reference proteome</keyword>
<evidence type="ECO:0000313" key="2">
    <source>
        <dbReference type="Proteomes" id="UP000005239"/>
    </source>
</evidence>
<accession>A0A8R1V529</accession>
<protein>
    <submittedName>
        <fullName evidence="1">Uncharacterized protein</fullName>
    </submittedName>
</protein>
<gene>
    <name evidence="1" type="primary">WBGene00283026</name>
</gene>
<organism evidence="1 2">
    <name type="scientific">Pristionchus pacificus</name>
    <name type="common">Parasitic nematode worm</name>
    <dbReference type="NCBI Taxonomy" id="54126"/>
    <lineage>
        <taxon>Eukaryota</taxon>
        <taxon>Metazoa</taxon>
        <taxon>Ecdysozoa</taxon>
        <taxon>Nematoda</taxon>
        <taxon>Chromadorea</taxon>
        <taxon>Rhabditida</taxon>
        <taxon>Rhabditina</taxon>
        <taxon>Diplogasteromorpha</taxon>
        <taxon>Diplogasteroidea</taxon>
        <taxon>Neodiplogasteridae</taxon>
        <taxon>Pristionchus</taxon>
    </lineage>
</organism>
<dbReference type="AlphaFoldDB" id="A0A2A6CR86"/>
<evidence type="ECO:0000313" key="1">
    <source>
        <dbReference type="EnsemblMetazoa" id="PPA44657.1"/>
    </source>
</evidence>
<accession>A0A2A6CR86</accession>
<reference evidence="1" key="2">
    <citation type="submission" date="2022-06" db="UniProtKB">
        <authorList>
            <consortium name="EnsemblMetazoa"/>
        </authorList>
    </citation>
    <scope>IDENTIFICATION</scope>
    <source>
        <strain evidence="1">PS312</strain>
    </source>
</reference>
<proteinExistence type="predicted"/>
<name>A0A2A6CR86_PRIPA</name>
<sequence>MKAYWRFILAALRNEKSTKEQREEAFVALCELHDDTICLEALDATTAPNVEGVGYENGMEVILCENKLGQKPKKCRIFILEPLICDRFLGDNLGEGQESKLVGPTTTCLHPAVTTVISTALDSVRSLN</sequence>
<reference evidence="2" key="1">
    <citation type="journal article" date="2008" name="Nat. Genet.">
        <title>The Pristionchus pacificus genome provides a unique perspective on nematode lifestyle and parasitism.</title>
        <authorList>
            <person name="Dieterich C."/>
            <person name="Clifton S.W."/>
            <person name="Schuster L.N."/>
            <person name="Chinwalla A."/>
            <person name="Delehaunty K."/>
            <person name="Dinkelacker I."/>
            <person name="Fulton L."/>
            <person name="Fulton R."/>
            <person name="Godfrey J."/>
            <person name="Minx P."/>
            <person name="Mitreva M."/>
            <person name="Roeseler W."/>
            <person name="Tian H."/>
            <person name="Witte H."/>
            <person name="Yang S.P."/>
            <person name="Wilson R.K."/>
            <person name="Sommer R.J."/>
        </authorList>
    </citation>
    <scope>NUCLEOTIDE SEQUENCE [LARGE SCALE GENOMIC DNA]</scope>
    <source>
        <strain evidence="2">PS312</strain>
    </source>
</reference>
<dbReference type="Proteomes" id="UP000005239">
    <property type="component" value="Unassembled WGS sequence"/>
</dbReference>